<feature type="non-terminal residue" evidence="1">
    <location>
        <position position="1"/>
    </location>
</feature>
<reference evidence="1" key="1">
    <citation type="journal article" date="2015" name="Nature">
        <title>Complex archaea that bridge the gap between prokaryotes and eukaryotes.</title>
        <authorList>
            <person name="Spang A."/>
            <person name="Saw J.H."/>
            <person name="Jorgensen S.L."/>
            <person name="Zaremba-Niedzwiedzka K."/>
            <person name="Martijn J."/>
            <person name="Lind A.E."/>
            <person name="van Eijk R."/>
            <person name="Schleper C."/>
            <person name="Guy L."/>
            <person name="Ettema T.J."/>
        </authorList>
    </citation>
    <scope>NUCLEOTIDE SEQUENCE</scope>
</reference>
<organism evidence="1">
    <name type="scientific">marine sediment metagenome</name>
    <dbReference type="NCBI Taxonomy" id="412755"/>
    <lineage>
        <taxon>unclassified sequences</taxon>
        <taxon>metagenomes</taxon>
        <taxon>ecological metagenomes</taxon>
    </lineage>
</organism>
<comment type="caution">
    <text evidence="1">The sequence shown here is derived from an EMBL/GenBank/DDBJ whole genome shotgun (WGS) entry which is preliminary data.</text>
</comment>
<evidence type="ECO:0000313" key="1">
    <source>
        <dbReference type="EMBL" id="KKM06568.1"/>
    </source>
</evidence>
<sequence length="179" mass="20344">REKRRTWNSLYQQRPAAEGTGDFKRSDINWYEPGDEPVMMHLYGASDYAVTDKGGDFSEHGIGGIDTDNKFWIIDWWADQVETDKSIDAFLDLVEKYQDNANMHQLLMWANEGGIIDKAVRPAINRAMRERGVFVDVRTLPSIKDKRAKCASFIAWISSSLAQPDASMTSMTLRGYSVV</sequence>
<evidence type="ECO:0008006" key="2">
    <source>
        <dbReference type="Google" id="ProtNLM"/>
    </source>
</evidence>
<proteinExistence type="predicted"/>
<gene>
    <name evidence="1" type="ORF">LCGC14_1742660</name>
</gene>
<protein>
    <recommendedName>
        <fullName evidence="2">Terminase large subunit gp17-like C-terminal domain-containing protein</fullName>
    </recommendedName>
</protein>
<dbReference type="AlphaFoldDB" id="A0A0F9K5V5"/>
<accession>A0A0F9K5V5</accession>
<name>A0A0F9K5V5_9ZZZZ</name>
<dbReference type="EMBL" id="LAZR01015962">
    <property type="protein sequence ID" value="KKM06568.1"/>
    <property type="molecule type" value="Genomic_DNA"/>
</dbReference>